<dbReference type="EMBL" id="JBJQND010000009">
    <property type="protein sequence ID" value="KAL3866251.1"/>
    <property type="molecule type" value="Genomic_DNA"/>
</dbReference>
<reference evidence="2 3" key="1">
    <citation type="submission" date="2024-11" db="EMBL/GenBank/DDBJ databases">
        <title>Chromosome-level genome assembly of the freshwater bivalve Anodonta woodiana.</title>
        <authorList>
            <person name="Chen X."/>
        </authorList>
    </citation>
    <scope>NUCLEOTIDE SEQUENCE [LARGE SCALE GENOMIC DNA]</scope>
    <source>
        <strain evidence="2">MN2024</strain>
        <tissue evidence="2">Gills</tissue>
    </source>
</reference>
<dbReference type="PANTHER" id="PTHR47526">
    <property type="entry name" value="ATP-DEPENDENT DNA HELICASE"/>
    <property type="match status" value="1"/>
</dbReference>
<protein>
    <recommendedName>
        <fullName evidence="1">YqaJ viral recombinase domain-containing protein</fullName>
    </recommendedName>
</protein>
<organism evidence="2 3">
    <name type="scientific">Sinanodonta woodiana</name>
    <name type="common">Chinese pond mussel</name>
    <name type="synonym">Anodonta woodiana</name>
    <dbReference type="NCBI Taxonomy" id="1069815"/>
    <lineage>
        <taxon>Eukaryota</taxon>
        <taxon>Metazoa</taxon>
        <taxon>Spiralia</taxon>
        <taxon>Lophotrochozoa</taxon>
        <taxon>Mollusca</taxon>
        <taxon>Bivalvia</taxon>
        <taxon>Autobranchia</taxon>
        <taxon>Heteroconchia</taxon>
        <taxon>Palaeoheterodonta</taxon>
        <taxon>Unionida</taxon>
        <taxon>Unionoidea</taxon>
        <taxon>Unionidae</taxon>
        <taxon>Unioninae</taxon>
        <taxon>Sinanodonta</taxon>
    </lineage>
</organism>
<dbReference type="InterPro" id="IPR011604">
    <property type="entry name" value="PDDEXK-like_dom_sf"/>
</dbReference>
<dbReference type="Gene3D" id="3.90.320.10">
    <property type="match status" value="1"/>
</dbReference>
<dbReference type="SUPFAM" id="SSF57903">
    <property type="entry name" value="FYVE/PHD zinc finger"/>
    <property type="match status" value="1"/>
</dbReference>
<dbReference type="Gene3D" id="3.30.40.10">
    <property type="entry name" value="Zinc/RING finger domain, C3HC4 (zinc finger)"/>
    <property type="match status" value="1"/>
</dbReference>
<proteinExistence type="predicted"/>
<evidence type="ECO:0000259" key="1">
    <source>
        <dbReference type="Pfam" id="PF09588"/>
    </source>
</evidence>
<dbReference type="AlphaFoldDB" id="A0ABD3VXU5"/>
<comment type="caution">
    <text evidence="2">The sequence shown here is derived from an EMBL/GenBank/DDBJ whole genome shotgun (WGS) entry which is preliminary data.</text>
</comment>
<feature type="domain" description="YqaJ viral recombinase" evidence="1">
    <location>
        <begin position="307"/>
        <end position="345"/>
    </location>
</feature>
<gene>
    <name evidence="2" type="ORF">ACJMK2_043566</name>
</gene>
<dbReference type="GO" id="GO:0006281">
    <property type="term" value="P:DNA repair"/>
    <property type="evidence" value="ECO:0007669"/>
    <property type="project" value="UniProtKB-ARBA"/>
</dbReference>
<sequence length="472" mass="53701">MDSEKEHTARVEKKIYRDTFDKVSKARYKEKIKILDNRDPYEMTKSEWCKDLTSWPEVTYPDINLELINLFEEYNFFVCGWVVDIREVSINGLCVEAGKVKHSLRINYTCFQPWIISEKNGTIIAGHCTCMAGVGEVGSHIGPLLFAVEAAAKLRNSMTVTEEKSYWLPSPVHKYMFKLSKITVQFKTIQETDFTSERTKKTLHDKAVSDLTGKRPVFLSLVPGYAQKYRPKALDTKYPNDAYKKHLMQHCEEVLNSLCVTQEEYSNCEKDTRGESSSKQWFNSRAGRVTASKIKSLCHTSENCFLRESGLVINPSYPFMGASPDVAASCDCCSEILVEIKCPFCAKDYPVSDSVSCLETCQLLLCEQEYCDFMLWTNIMVEKYKASFQAVILPQLVGKSYTRPLVHVGTSNIVEGNNQATNGTATKEQNLICICQKVYVEHEDVIGCDNSNCPYVWLHFKCVKLKRVPNGE</sequence>
<dbReference type="InterPro" id="IPR011335">
    <property type="entry name" value="Restrct_endonuc-II-like"/>
</dbReference>
<dbReference type="InterPro" id="IPR013083">
    <property type="entry name" value="Znf_RING/FYVE/PHD"/>
</dbReference>
<dbReference type="CDD" id="cd22343">
    <property type="entry name" value="PDDEXK_lambda_exonuclease-like"/>
    <property type="match status" value="1"/>
</dbReference>
<name>A0ABD3VXU5_SINWO</name>
<evidence type="ECO:0000313" key="3">
    <source>
        <dbReference type="Proteomes" id="UP001634394"/>
    </source>
</evidence>
<evidence type="ECO:0000313" key="2">
    <source>
        <dbReference type="EMBL" id="KAL3866251.1"/>
    </source>
</evidence>
<accession>A0ABD3VXU5</accession>
<dbReference type="Pfam" id="PF09588">
    <property type="entry name" value="YqaJ"/>
    <property type="match status" value="1"/>
</dbReference>
<dbReference type="PANTHER" id="PTHR47526:SF4">
    <property type="entry name" value="SWIM-TYPE DOMAIN-CONTAINING PROTEIN"/>
    <property type="match status" value="1"/>
</dbReference>
<dbReference type="SUPFAM" id="SSF52980">
    <property type="entry name" value="Restriction endonuclease-like"/>
    <property type="match status" value="1"/>
</dbReference>
<dbReference type="InterPro" id="IPR019080">
    <property type="entry name" value="YqaJ_viral_recombinase"/>
</dbReference>
<keyword evidence="3" id="KW-1185">Reference proteome</keyword>
<dbReference type="Proteomes" id="UP001634394">
    <property type="component" value="Unassembled WGS sequence"/>
</dbReference>
<dbReference type="InterPro" id="IPR011011">
    <property type="entry name" value="Znf_FYVE_PHD"/>
</dbReference>